<name>A0ABD1J113_9TELE</name>
<accession>A0ABD1J113</accession>
<dbReference type="SMART" id="SM00355">
    <property type="entry name" value="ZnF_C2H2"/>
    <property type="match status" value="4"/>
</dbReference>
<keyword evidence="1" id="KW-0862">Zinc</keyword>
<comment type="caution">
    <text evidence="4">The sequence shown here is derived from an EMBL/GenBank/DDBJ whole genome shotgun (WGS) entry which is preliminary data.</text>
</comment>
<sequence length="1180" mass="133394">MFPCQICSHNCATIVSYVRHMKIHKNTPNLTFKCVLPDCSKTFRNFSTFKCHTYRHRVSRHVVSPTLHGVELSCHVDFCSARCETLTTFYSHLKTHIREGKTVVCPYRHCSKSFTVLSTFTSHMSRAHKNVAEKNLSESIVNPGVSNEGKQDGSDMQIDHPSDSGDELDIYPETANESQFFKNVALFYLKLQAKFLLPSSLIQTIIEDFQEIHDISQSHLLFKLKEKLMTLGISEADTNNVIEVIKTEDLFRTCNTQPLKTDQKRKTVFKNSFNHVEPVQICLGQNEAGKECFAQYVPIKQTIASLFCCESVQEQYKQMHSSSGSKDVLKDVWDGKNMAENELFHTEGSSLGLILYQDAFEVVNPLGSGRKKHKILAMYLTLADLMPHNRSSTDQMQLVLLCKEHDFKYFGQDLVMGTLVNDLKELEVNGVTLSDGKVYKGTVCAIAGDNLGSHNIGGFVENFSRSSHFCRYCDISREAFHADPLIQATKRTVQSYNSHVQSSEGQSTSSGGVKFDSLFNTLKYFHVCQPGLPPCIGHDLFEGIVSSDLALYIFHLVKVDKVFSYLELNRRINQFKYLGKDANNKPCEVNPEGGKLGGHAVQNWCLLRMLPALIGDNIKNPGDNKVWQLVLQLREVVDLICAPAISNGQIAYLRVLIDEYLHYRVQTFPDNPLKPKHHYVSHYPELIIQFGPLIRLWTLRFESKHTYFKHEEIKEIICKTLPNLSQETQLQIISKLQSSGLESKEDLKYVQQEDIADLLPVIQCRKLLDAFKLVIPTSSSLSSSECSLPGSPSPCTLPNSSSSPNSSSIPTCSNRPSTSTPIKKTWPETFQVPWEQMPAAIRTAIANGTRPTPPERRQMVRVLADAMTKYEENPTRAQCLTVVRNIIRQYPKTFADLTSHGSLLCGGYTTLLIQVKNRIENINRDRSFSRHRSSTGKRGPTDTYGCTRFHPEIPPEETCETLEQQRQKLEGIYRQDGAGGAERAEVKHLMELTFSLQRRHINILPPPDIEDLKSKWPFLFLPKYIYAHFQLLTDINVLRSLELGMEECGRTIIEYFREKPTNKEVKRILCNGVDNDLTLRVLQLLMAHFGEDSTGLILLTDVSATAADVETTLSYPASPRLILPEQVAIGGWMITLEGHVISESITPTFATGLAAVFAIYYIFNLQYQHEAACTLEFIQR</sequence>
<protein>
    <recommendedName>
        <fullName evidence="3">C2H2-type domain-containing protein</fullName>
    </recommendedName>
</protein>
<reference evidence="4 5" key="1">
    <citation type="submission" date="2024-09" db="EMBL/GenBank/DDBJ databases">
        <title>A chromosome-level genome assembly of Gray's grenadier anchovy, Coilia grayii.</title>
        <authorList>
            <person name="Fu Z."/>
        </authorList>
    </citation>
    <scope>NUCLEOTIDE SEQUENCE [LARGE SCALE GENOMIC DNA]</scope>
    <source>
        <strain evidence="4">G4</strain>
        <tissue evidence="4">Muscle</tissue>
    </source>
</reference>
<evidence type="ECO:0000259" key="3">
    <source>
        <dbReference type="PROSITE" id="PS50157"/>
    </source>
</evidence>
<feature type="domain" description="C2H2-type" evidence="3">
    <location>
        <begin position="32"/>
        <end position="61"/>
    </location>
</feature>
<evidence type="ECO:0000256" key="2">
    <source>
        <dbReference type="SAM" id="MobiDB-lite"/>
    </source>
</evidence>
<dbReference type="PROSITE" id="PS50157">
    <property type="entry name" value="ZINC_FINGER_C2H2_2"/>
    <property type="match status" value="2"/>
</dbReference>
<gene>
    <name evidence="4" type="ORF">ACEWY4_022744</name>
</gene>
<dbReference type="PROSITE" id="PS00028">
    <property type="entry name" value="ZINC_FINGER_C2H2_1"/>
    <property type="match status" value="4"/>
</dbReference>
<proteinExistence type="predicted"/>
<keyword evidence="1" id="KW-0863">Zinc-finger</keyword>
<feature type="compositionally biased region" description="Basic and acidic residues" evidence="2">
    <location>
        <begin position="149"/>
        <end position="163"/>
    </location>
</feature>
<dbReference type="PANTHER" id="PTHR31025:SF30">
    <property type="entry name" value="SI:DKEY-15H8.17"/>
    <property type="match status" value="1"/>
</dbReference>
<feature type="region of interest" description="Disordered" evidence="2">
    <location>
        <begin position="780"/>
        <end position="824"/>
    </location>
</feature>
<feature type="region of interest" description="Disordered" evidence="2">
    <location>
        <begin position="924"/>
        <end position="947"/>
    </location>
</feature>
<feature type="domain" description="C2H2-type" evidence="3">
    <location>
        <begin position="103"/>
        <end position="133"/>
    </location>
</feature>
<dbReference type="PANTHER" id="PTHR31025">
    <property type="entry name" value="SI:CH211-196P9.1-RELATED"/>
    <property type="match status" value="1"/>
</dbReference>
<dbReference type="EMBL" id="JBHFQA010000020">
    <property type="protein sequence ID" value="KAL2080891.1"/>
    <property type="molecule type" value="Genomic_DNA"/>
</dbReference>
<keyword evidence="1" id="KW-0479">Metal-binding</keyword>
<organism evidence="4 5">
    <name type="scientific">Coilia grayii</name>
    <name type="common">Gray's grenadier anchovy</name>
    <dbReference type="NCBI Taxonomy" id="363190"/>
    <lineage>
        <taxon>Eukaryota</taxon>
        <taxon>Metazoa</taxon>
        <taxon>Chordata</taxon>
        <taxon>Craniata</taxon>
        <taxon>Vertebrata</taxon>
        <taxon>Euteleostomi</taxon>
        <taxon>Actinopterygii</taxon>
        <taxon>Neopterygii</taxon>
        <taxon>Teleostei</taxon>
        <taxon>Clupei</taxon>
        <taxon>Clupeiformes</taxon>
        <taxon>Clupeoidei</taxon>
        <taxon>Engraulidae</taxon>
        <taxon>Coilinae</taxon>
        <taxon>Coilia</taxon>
    </lineage>
</organism>
<evidence type="ECO:0000256" key="1">
    <source>
        <dbReference type="PROSITE-ProRule" id="PRU00042"/>
    </source>
</evidence>
<evidence type="ECO:0000313" key="5">
    <source>
        <dbReference type="Proteomes" id="UP001591681"/>
    </source>
</evidence>
<feature type="region of interest" description="Disordered" evidence="2">
    <location>
        <begin position="145"/>
        <end position="164"/>
    </location>
</feature>
<dbReference type="Proteomes" id="UP001591681">
    <property type="component" value="Unassembled WGS sequence"/>
</dbReference>
<dbReference type="AlphaFoldDB" id="A0ABD1J113"/>
<keyword evidence="5" id="KW-1185">Reference proteome</keyword>
<dbReference type="InterPro" id="IPR013087">
    <property type="entry name" value="Znf_C2H2_type"/>
</dbReference>
<dbReference type="GO" id="GO:0008270">
    <property type="term" value="F:zinc ion binding"/>
    <property type="evidence" value="ECO:0007669"/>
    <property type="project" value="UniProtKB-KW"/>
</dbReference>
<evidence type="ECO:0000313" key="4">
    <source>
        <dbReference type="EMBL" id="KAL2080891.1"/>
    </source>
</evidence>
<dbReference type="Gene3D" id="3.30.160.60">
    <property type="entry name" value="Classic Zinc Finger"/>
    <property type="match status" value="1"/>
</dbReference>
<feature type="compositionally biased region" description="Low complexity" evidence="2">
    <location>
        <begin position="780"/>
        <end position="813"/>
    </location>
</feature>